<dbReference type="InterPro" id="IPR012677">
    <property type="entry name" value="Nucleotide-bd_a/b_plait_sf"/>
</dbReference>
<feature type="compositionally biased region" description="Polar residues" evidence="4">
    <location>
        <begin position="852"/>
        <end position="866"/>
    </location>
</feature>
<keyword evidence="1" id="KW-0677">Repeat</keyword>
<feature type="region of interest" description="Disordered" evidence="4">
    <location>
        <begin position="804"/>
        <end position="869"/>
    </location>
</feature>
<feature type="domain" description="RRM" evidence="5">
    <location>
        <begin position="568"/>
        <end position="640"/>
    </location>
</feature>
<dbReference type="InParanoid" id="A0A0C3E5I9"/>
<dbReference type="GO" id="GO:0003729">
    <property type="term" value="F:mRNA binding"/>
    <property type="evidence" value="ECO:0007669"/>
    <property type="project" value="InterPro"/>
</dbReference>
<dbReference type="FunCoup" id="A0A0C3E5I9">
    <property type="interactions" value="486"/>
</dbReference>
<feature type="compositionally biased region" description="Polar residues" evidence="4">
    <location>
        <begin position="718"/>
        <end position="745"/>
    </location>
</feature>
<feature type="region of interest" description="Disordered" evidence="4">
    <location>
        <begin position="704"/>
        <end position="745"/>
    </location>
</feature>
<dbReference type="HOGENOM" id="CLU_013780_0_0_1"/>
<feature type="region of interest" description="Disordered" evidence="4">
    <location>
        <begin position="98"/>
        <end position="156"/>
    </location>
</feature>
<dbReference type="OrthoDB" id="446113at2759"/>
<dbReference type="SUPFAM" id="SSF54928">
    <property type="entry name" value="RNA-binding domain, RBD"/>
    <property type="match status" value="3"/>
</dbReference>
<dbReference type="EMBL" id="KN822033">
    <property type="protein sequence ID" value="KIM63704.1"/>
    <property type="molecule type" value="Genomic_DNA"/>
</dbReference>
<dbReference type="PANTHER" id="PTHR47640:SF10">
    <property type="entry name" value="TRNA SELENOCYSTEINE 1-ASSOCIATED PROTEIN 1-RELATED"/>
    <property type="match status" value="1"/>
</dbReference>
<feature type="region of interest" description="Disordered" evidence="4">
    <location>
        <begin position="1"/>
        <end position="50"/>
    </location>
</feature>
<evidence type="ECO:0000313" key="7">
    <source>
        <dbReference type="Proteomes" id="UP000053989"/>
    </source>
</evidence>
<keyword evidence="7" id="KW-1185">Reference proteome</keyword>
<dbReference type="STRING" id="1036808.A0A0C3E5I9"/>
<name>A0A0C3E5I9_9AGAM</name>
<dbReference type="PROSITE" id="PS50102">
    <property type="entry name" value="RRM"/>
    <property type="match status" value="2"/>
</dbReference>
<evidence type="ECO:0000259" key="5">
    <source>
        <dbReference type="PROSITE" id="PS50102"/>
    </source>
</evidence>
<feature type="compositionally biased region" description="Polar residues" evidence="4">
    <location>
        <begin position="401"/>
        <end position="416"/>
    </location>
</feature>
<dbReference type="Proteomes" id="UP000053989">
    <property type="component" value="Unassembled WGS sequence"/>
</dbReference>
<dbReference type="CDD" id="cd12346">
    <property type="entry name" value="RRM3_NGR1_NAM8_like"/>
    <property type="match status" value="1"/>
</dbReference>
<dbReference type="InterPro" id="IPR000504">
    <property type="entry name" value="RRM_dom"/>
</dbReference>
<keyword evidence="2 3" id="KW-0694">RNA-binding</keyword>
<feature type="compositionally biased region" description="Low complexity" evidence="4">
    <location>
        <begin position="107"/>
        <end position="120"/>
    </location>
</feature>
<dbReference type="AlphaFoldDB" id="A0A0C3E5I9"/>
<sequence length="908" mass="97093">MSRLDSEDVNPSPGLVTKRSAVDCDYAQPTYPSSTPPNNPSASSDRHGLQAYTSGSNISAIPRAYSTNVAAGLDAWPSAAYRHTANFAHPQVQHIFSSNHHRPCPLPTGTTPPVGTPSPGYYHTSSESERSNTLYRQAQPTQGIQSASSNTASHSNPSLNIDFIRSTLWWGGLEPWMDEEYAKQVCSLMGWTPVHIKVPDVGTDPSVQQANNPGYCFLTFPSPSTAASALNQVNSGGGGGGGSQPVQMPNSNKPFLMNLASSIPCSLMSSAFPTSSGTVSMPQQQYQKEYSIFVGDLAPETSNSDLVAVFRNPLLGLRNDREPKFIRPFLSCKSAKIMLDPVTGVSRGYGFVRFTDEADQQRALVEMHGLYCLSRPMRISPATAKYKPPQSHIPLSLPPIQYSQQSTDQRPNNVTVSIPPPNVNQVRSVSSPIAASASNGSPSFADTPVGPSNSGPGLNGSGSVATLGSGSCARVSSGILSPTSSEDIIGVASGPSSQYGAIPLKGNAASGNSSLSSGYTPNSHEQNTHPRYIFSEESWKHHAQARAILGNLIGPNGEQLTSTDPYNTTVFVGGLSPLIAEETLRTFFAPFGDIHYVKVPAGKHCGFVQFVRKADAERAIEKMQGFPIGGSRIRLSWGRSQYKAAQAAAQAAQAAALQAQFQVQMPSNPAANLSSEQAVHFVPTLGITAFNGQDTNNAGYFTQHGTNTANEDKLGPHFTNQARQDGMSSHSHQDTFSNPYLPRSMTSDSLEYQHSLRAQDPLSFSPFSPDANTLMLGNQRKTSEEIAVPDAFSQSENFRRFNSTTADASTALRDRSLEPRASIRASSGSPKFGAYLDGLSSIRSPPRDETTSRPNSHAPSQGQSTRSDLHETYDPIQDLNGTLASLDLDYNSTWQASGDGAGRKAHGL</sequence>
<evidence type="ECO:0000313" key="6">
    <source>
        <dbReference type="EMBL" id="KIM63704.1"/>
    </source>
</evidence>
<feature type="region of interest" description="Disordered" evidence="4">
    <location>
        <begin position="384"/>
        <end position="462"/>
    </location>
</feature>
<dbReference type="GO" id="GO:0005829">
    <property type="term" value="C:cytosol"/>
    <property type="evidence" value="ECO:0007669"/>
    <property type="project" value="TreeGrafter"/>
</dbReference>
<dbReference type="SMART" id="SM00360">
    <property type="entry name" value="RRM"/>
    <property type="match status" value="2"/>
</dbReference>
<organism evidence="6 7">
    <name type="scientific">Scleroderma citrinum Foug A</name>
    <dbReference type="NCBI Taxonomy" id="1036808"/>
    <lineage>
        <taxon>Eukaryota</taxon>
        <taxon>Fungi</taxon>
        <taxon>Dikarya</taxon>
        <taxon>Basidiomycota</taxon>
        <taxon>Agaricomycotina</taxon>
        <taxon>Agaricomycetes</taxon>
        <taxon>Agaricomycetidae</taxon>
        <taxon>Boletales</taxon>
        <taxon>Sclerodermatineae</taxon>
        <taxon>Sclerodermataceae</taxon>
        <taxon>Scleroderma</taxon>
    </lineage>
</organism>
<evidence type="ECO:0000256" key="2">
    <source>
        <dbReference type="ARBA" id="ARBA00022884"/>
    </source>
</evidence>
<evidence type="ECO:0000256" key="1">
    <source>
        <dbReference type="ARBA" id="ARBA00022737"/>
    </source>
</evidence>
<dbReference type="InterPro" id="IPR050825">
    <property type="entry name" value="RBM42_RBP45_47-like"/>
</dbReference>
<proteinExistence type="predicted"/>
<feature type="compositionally biased region" description="Polar residues" evidence="4">
    <location>
        <begin position="131"/>
        <end position="156"/>
    </location>
</feature>
<protein>
    <recommendedName>
        <fullName evidence="5">RRM domain-containing protein</fullName>
    </recommendedName>
</protein>
<feature type="compositionally biased region" description="Polar residues" evidence="4">
    <location>
        <begin position="423"/>
        <end position="444"/>
    </location>
</feature>
<accession>A0A0C3E5I9</accession>
<dbReference type="PANTHER" id="PTHR47640">
    <property type="entry name" value="TRNA SELENOCYSTEINE 1-ASSOCIATED PROTEIN 1-RELATED-RELATED"/>
    <property type="match status" value="1"/>
</dbReference>
<dbReference type="InterPro" id="IPR035979">
    <property type="entry name" value="RBD_domain_sf"/>
</dbReference>
<dbReference type="Gene3D" id="3.30.70.330">
    <property type="match status" value="3"/>
</dbReference>
<reference evidence="6 7" key="1">
    <citation type="submission" date="2014-04" db="EMBL/GenBank/DDBJ databases">
        <authorList>
            <consortium name="DOE Joint Genome Institute"/>
            <person name="Kuo A."/>
            <person name="Kohler A."/>
            <person name="Nagy L.G."/>
            <person name="Floudas D."/>
            <person name="Copeland A."/>
            <person name="Barry K.W."/>
            <person name="Cichocki N."/>
            <person name="Veneault-Fourrey C."/>
            <person name="LaButti K."/>
            <person name="Lindquist E.A."/>
            <person name="Lipzen A."/>
            <person name="Lundell T."/>
            <person name="Morin E."/>
            <person name="Murat C."/>
            <person name="Sun H."/>
            <person name="Tunlid A."/>
            <person name="Henrissat B."/>
            <person name="Grigoriev I.V."/>
            <person name="Hibbett D.S."/>
            <person name="Martin F."/>
            <person name="Nordberg H.P."/>
            <person name="Cantor M.N."/>
            <person name="Hua S.X."/>
        </authorList>
    </citation>
    <scope>NUCLEOTIDE SEQUENCE [LARGE SCALE GENOMIC DNA]</scope>
    <source>
        <strain evidence="6 7">Foug A</strain>
    </source>
</reference>
<evidence type="ECO:0000256" key="3">
    <source>
        <dbReference type="PROSITE-ProRule" id="PRU00176"/>
    </source>
</evidence>
<gene>
    <name evidence="6" type="ORF">SCLCIDRAFT_116924</name>
</gene>
<evidence type="ECO:0000256" key="4">
    <source>
        <dbReference type="SAM" id="MobiDB-lite"/>
    </source>
</evidence>
<feature type="domain" description="RRM" evidence="5">
    <location>
        <begin position="290"/>
        <end position="384"/>
    </location>
</feature>
<dbReference type="Pfam" id="PF00076">
    <property type="entry name" value="RRM_1"/>
    <property type="match status" value="2"/>
</dbReference>
<reference evidence="7" key="2">
    <citation type="submission" date="2015-01" db="EMBL/GenBank/DDBJ databases">
        <title>Evolutionary Origins and Diversification of the Mycorrhizal Mutualists.</title>
        <authorList>
            <consortium name="DOE Joint Genome Institute"/>
            <consortium name="Mycorrhizal Genomics Consortium"/>
            <person name="Kohler A."/>
            <person name="Kuo A."/>
            <person name="Nagy L.G."/>
            <person name="Floudas D."/>
            <person name="Copeland A."/>
            <person name="Barry K.W."/>
            <person name="Cichocki N."/>
            <person name="Veneault-Fourrey C."/>
            <person name="LaButti K."/>
            <person name="Lindquist E.A."/>
            <person name="Lipzen A."/>
            <person name="Lundell T."/>
            <person name="Morin E."/>
            <person name="Murat C."/>
            <person name="Riley R."/>
            <person name="Ohm R."/>
            <person name="Sun H."/>
            <person name="Tunlid A."/>
            <person name="Henrissat B."/>
            <person name="Grigoriev I.V."/>
            <person name="Hibbett D.S."/>
            <person name="Martin F."/>
        </authorList>
    </citation>
    <scope>NUCLEOTIDE SEQUENCE [LARGE SCALE GENOMIC DNA]</scope>
    <source>
        <strain evidence="7">Foug A</strain>
    </source>
</reference>